<feature type="chain" id="PRO_5030155185" description="Transcription factor HES-5" evidence="14">
    <location>
        <begin position="34"/>
        <end position="263"/>
    </location>
</feature>
<dbReference type="SMART" id="SM00353">
    <property type="entry name" value="HLH"/>
    <property type="match status" value="1"/>
</dbReference>
<accession>A0A6I8Q5K6</accession>
<dbReference type="PROSITE" id="PS50888">
    <property type="entry name" value="BHLH"/>
    <property type="match status" value="1"/>
</dbReference>
<dbReference type="SUPFAM" id="SSF47459">
    <property type="entry name" value="HLH, helix-loop-helix DNA-binding domain"/>
    <property type="match status" value="1"/>
</dbReference>
<comment type="function">
    <text evidence="11">Transcriptional repressor of genes that require a bHLH protein for their transcription. Plays an important role as neurogenesis negative regulator.</text>
</comment>
<dbReference type="PANTHER" id="PTHR10985">
    <property type="entry name" value="BASIC HELIX-LOOP-HELIX TRANSCRIPTION FACTOR, HES-RELATED"/>
    <property type="match status" value="1"/>
</dbReference>
<dbReference type="GO" id="GO:0003677">
    <property type="term" value="F:DNA binding"/>
    <property type="evidence" value="ECO:0007669"/>
    <property type="project" value="UniProtKB-KW"/>
</dbReference>
<evidence type="ECO:0000256" key="9">
    <source>
        <dbReference type="ARBA" id="ARBA00023242"/>
    </source>
</evidence>
<dbReference type="GO" id="GO:0046983">
    <property type="term" value="F:protein dimerization activity"/>
    <property type="evidence" value="ECO:0007669"/>
    <property type="project" value="InterPro"/>
</dbReference>
<evidence type="ECO:0000256" key="2">
    <source>
        <dbReference type="ARBA" id="ARBA00022473"/>
    </source>
</evidence>
<evidence type="ECO:0000256" key="10">
    <source>
        <dbReference type="ARBA" id="ARBA00023791"/>
    </source>
</evidence>
<sequence length="263" mass="29955">MFPDRISVQMFPTLPLHLTACLLLPILFRAPDATLNVTHAYCTCRGWDWLLSVGTSAQPDPHTLLCKERSIKRGCLLTHCISLGSDITGHYLLALQLQHIPLAGRMAPYSATSIFTTEHNHKAQGIRKMRKPVVEKMRRDRINSSIEQLRMLLEKEFEKHHLPSKPEKADILEVAVSFMQQQMATKCKQSSSAPQMEGYSKCLQDSLHFLSLQKHAELHRKVIQNFHENHSLSQGLCRSVSPYYQTPTIGTAPPAKLLWRPWN</sequence>
<dbReference type="InterPro" id="IPR050370">
    <property type="entry name" value="HES_HEY"/>
</dbReference>
<dbReference type="GO" id="GO:0007399">
    <property type="term" value="P:nervous system development"/>
    <property type="evidence" value="ECO:0007669"/>
    <property type="project" value="UniProtKB-KW"/>
</dbReference>
<keyword evidence="9" id="KW-0539">Nucleus</keyword>
<evidence type="ECO:0000256" key="7">
    <source>
        <dbReference type="ARBA" id="ARBA00023125"/>
    </source>
</evidence>
<dbReference type="Bgee" id="ENSXETG00000037211">
    <property type="expression patterns" value="Expressed in neurula embryo and 6 other cell types or tissues"/>
</dbReference>
<evidence type="ECO:0000256" key="14">
    <source>
        <dbReference type="SAM" id="SignalP"/>
    </source>
</evidence>
<evidence type="ECO:0000256" key="3">
    <source>
        <dbReference type="ARBA" id="ARBA00022491"/>
    </source>
</evidence>
<dbReference type="GO" id="GO:0045596">
    <property type="term" value="P:negative regulation of cell differentiation"/>
    <property type="evidence" value="ECO:0007669"/>
    <property type="project" value="UniProtKB-ARBA"/>
</dbReference>
<evidence type="ECO:0000256" key="4">
    <source>
        <dbReference type="ARBA" id="ARBA00022782"/>
    </source>
</evidence>
<comment type="subunit">
    <text evidence="10">Transcription repression requires formation of a complex with a corepressor protein of the Groucho/TLE family.</text>
</comment>
<dbReference type="CDD" id="cd11461">
    <property type="entry name" value="bHLH-O_HES5"/>
    <property type="match status" value="1"/>
</dbReference>
<keyword evidence="2" id="KW-0217">Developmental protein</keyword>
<dbReference type="InterPro" id="IPR011598">
    <property type="entry name" value="bHLH_dom"/>
</dbReference>
<evidence type="ECO:0000256" key="13">
    <source>
        <dbReference type="ARBA" id="ARBA00081413"/>
    </source>
</evidence>
<evidence type="ECO:0000256" key="11">
    <source>
        <dbReference type="ARBA" id="ARBA00060201"/>
    </source>
</evidence>
<dbReference type="InterPro" id="IPR036638">
    <property type="entry name" value="HLH_DNA-bd_sf"/>
</dbReference>
<evidence type="ECO:0000256" key="12">
    <source>
        <dbReference type="ARBA" id="ARBA00072975"/>
    </source>
</evidence>
<dbReference type="GO" id="GO:0005634">
    <property type="term" value="C:nucleus"/>
    <property type="evidence" value="ECO:0007669"/>
    <property type="project" value="UniProtKB-SubCell"/>
</dbReference>
<evidence type="ECO:0000256" key="8">
    <source>
        <dbReference type="ARBA" id="ARBA00023163"/>
    </source>
</evidence>
<keyword evidence="4" id="KW-0221">Differentiation</keyword>
<feature type="domain" description="BHLH" evidence="15">
    <location>
        <begin position="126"/>
        <end position="182"/>
    </location>
</feature>
<keyword evidence="6" id="KW-0805">Transcription regulation</keyword>
<reference evidence="16" key="2">
    <citation type="submission" date="2020-05" db="UniProtKB">
        <authorList>
            <consortium name="Ensembl"/>
        </authorList>
    </citation>
    <scope>IDENTIFICATION</scope>
</reference>
<evidence type="ECO:0000256" key="1">
    <source>
        <dbReference type="ARBA" id="ARBA00004123"/>
    </source>
</evidence>
<organism evidence="16">
    <name type="scientific">Xenopus tropicalis</name>
    <name type="common">Western clawed frog</name>
    <name type="synonym">Silurana tropicalis</name>
    <dbReference type="NCBI Taxonomy" id="8364"/>
    <lineage>
        <taxon>Eukaryota</taxon>
        <taxon>Metazoa</taxon>
        <taxon>Chordata</taxon>
        <taxon>Craniata</taxon>
        <taxon>Vertebrata</taxon>
        <taxon>Euteleostomi</taxon>
        <taxon>Amphibia</taxon>
        <taxon>Batrachia</taxon>
        <taxon>Anura</taxon>
        <taxon>Pipoidea</taxon>
        <taxon>Pipidae</taxon>
        <taxon>Xenopodinae</taxon>
        <taxon>Xenopus</taxon>
        <taxon>Silurana</taxon>
    </lineage>
</organism>
<comment type="subcellular location">
    <subcellularLocation>
        <location evidence="1">Nucleus</location>
    </subcellularLocation>
</comment>
<dbReference type="Pfam" id="PF00010">
    <property type="entry name" value="HLH"/>
    <property type="match status" value="1"/>
</dbReference>
<dbReference type="Gene3D" id="4.10.280.10">
    <property type="entry name" value="Helix-loop-helix DNA-binding domain"/>
    <property type="match status" value="1"/>
</dbReference>
<proteinExistence type="predicted"/>
<evidence type="ECO:0000313" key="16">
    <source>
        <dbReference type="Ensembl" id="ENSXETP00000064840"/>
    </source>
</evidence>
<dbReference type="GO" id="GO:0048513">
    <property type="term" value="P:animal organ development"/>
    <property type="evidence" value="ECO:0007669"/>
    <property type="project" value="UniProtKB-ARBA"/>
</dbReference>
<evidence type="ECO:0000259" key="15">
    <source>
        <dbReference type="PROSITE" id="PS50888"/>
    </source>
</evidence>
<dbReference type="Ensembl" id="ENSXETT00000101762">
    <property type="protein sequence ID" value="ENSXETP00000064840"/>
    <property type="gene ID" value="ENSXETG00000037211"/>
</dbReference>
<gene>
    <name evidence="16" type="primary">LOC116412194</name>
</gene>
<protein>
    <recommendedName>
        <fullName evidence="12">Transcription factor HES-5</fullName>
    </recommendedName>
    <alternativeName>
        <fullName evidence="13">Hairy and enhancer of split 5</fullName>
    </alternativeName>
</protein>
<keyword evidence="3" id="KW-0678">Repressor</keyword>
<dbReference type="GO" id="GO:0000122">
    <property type="term" value="P:negative regulation of transcription by RNA polymerase II"/>
    <property type="evidence" value="ECO:0007669"/>
    <property type="project" value="UniProtKB-ARBA"/>
</dbReference>
<reference evidence="16" key="1">
    <citation type="journal article" date="2010" name="Science">
        <title>The genome of the Western clawed frog Xenopus tropicalis.</title>
        <authorList>
            <person name="Hellsten U."/>
            <person name="Harland R.M."/>
            <person name="Gilchrist M.J."/>
            <person name="Hendrix D."/>
            <person name="Jurka J."/>
            <person name="Kapitonov V."/>
            <person name="Ovcharenko I."/>
            <person name="Putnam N.H."/>
            <person name="Shu S."/>
            <person name="Taher L."/>
            <person name="Blitz I.L."/>
            <person name="Blumberg B."/>
            <person name="Dichmann D.S."/>
            <person name="Dubchak I."/>
            <person name="Amaya E."/>
            <person name="Detter J.C."/>
            <person name="Fletcher R."/>
            <person name="Gerhard D.S."/>
            <person name="Goodstein D."/>
            <person name="Graves T."/>
            <person name="Grigoriev I.V."/>
            <person name="Grimwood J."/>
            <person name="Kawashima T."/>
            <person name="Lindquist E."/>
            <person name="Lucas S.M."/>
            <person name="Mead P.E."/>
            <person name="Mitros T."/>
            <person name="Ogino H."/>
            <person name="Ohta Y."/>
            <person name="Poliakov A.V."/>
            <person name="Pollet N."/>
            <person name="Robert J."/>
            <person name="Salamov A."/>
            <person name="Sater A.K."/>
            <person name="Schmutz J."/>
            <person name="Terry A."/>
            <person name="Vize P.D."/>
            <person name="Warren W.C."/>
            <person name="Wells D."/>
            <person name="Wills A."/>
            <person name="Wilson R.K."/>
            <person name="Zimmerman L.B."/>
            <person name="Zorn A.M."/>
            <person name="Grainger R."/>
            <person name="Grammer T."/>
            <person name="Khokha M.K."/>
            <person name="Richardson P.M."/>
            <person name="Rokhsar D.S."/>
        </authorList>
    </citation>
    <scope>NUCLEOTIDE SEQUENCE [LARGE SCALE GENOMIC DNA]</scope>
    <source>
        <strain evidence="16">Nigerian</strain>
    </source>
</reference>
<dbReference type="GO" id="GO:0097150">
    <property type="term" value="P:neuronal stem cell population maintenance"/>
    <property type="evidence" value="ECO:0007669"/>
    <property type="project" value="UniProtKB-ARBA"/>
</dbReference>
<dbReference type="InParanoid" id="A0A6I8Q5K6"/>
<keyword evidence="7" id="KW-0238">DNA-binding</keyword>
<feature type="signal peptide" evidence="14">
    <location>
        <begin position="1"/>
        <end position="33"/>
    </location>
</feature>
<keyword evidence="8" id="KW-0804">Transcription</keyword>
<evidence type="ECO:0000256" key="5">
    <source>
        <dbReference type="ARBA" id="ARBA00022902"/>
    </source>
</evidence>
<name>A0A6I8Q5K6_XENTR</name>
<dbReference type="FunFam" id="4.10.280.10:FF:000033">
    <property type="entry name" value="Transcription factor HES-5"/>
    <property type="match status" value="1"/>
</dbReference>
<keyword evidence="14" id="KW-0732">Signal</keyword>
<dbReference type="GO" id="GO:0030154">
    <property type="term" value="P:cell differentiation"/>
    <property type="evidence" value="ECO:0007669"/>
    <property type="project" value="UniProtKB-KW"/>
</dbReference>
<dbReference type="AlphaFoldDB" id="A0A6I8Q5K6"/>
<keyword evidence="5" id="KW-0524">Neurogenesis</keyword>
<dbReference type="GeneTree" id="ENSGT00940000163190"/>
<evidence type="ECO:0000256" key="6">
    <source>
        <dbReference type="ARBA" id="ARBA00023015"/>
    </source>
</evidence>